<keyword evidence="5" id="KW-0508">mRNA splicing</keyword>
<evidence type="ECO:0000259" key="12">
    <source>
        <dbReference type="PROSITE" id="PS50102"/>
    </source>
</evidence>
<evidence type="ECO:0000256" key="5">
    <source>
        <dbReference type="ARBA" id="ARBA00023187"/>
    </source>
</evidence>
<sequence length="245" mass="29028">MSSPVIETGSRDRNRNRRERSRESRHRSSSNRHHRNRDDSRKRSRSRSHSRSRSRDRDRSYHSNSQRGAKRSSRSTEPENEFSTKGQGPPRIEGMISLKVDNITHRTTVSQLKRLFSRYGELGDIYVPRYPDSYMTRGFAFVRYFRKRDAEEAMRKLDGERLDGRVLSIQMAKYARPNSRQRKRAENRSKRRSRSPYRRKSRSRSRSHGRGSRRYSRSKSSTPSRHRSRSASSAESDRKLTFDNS</sequence>
<dbReference type="CDD" id="cd12311">
    <property type="entry name" value="RRM_SRSF2_SRSF8"/>
    <property type="match status" value="1"/>
</dbReference>
<dbReference type="SUPFAM" id="SSF54928">
    <property type="entry name" value="RNA-binding domain, RBD"/>
    <property type="match status" value="1"/>
</dbReference>
<comment type="caution">
    <text evidence="13">The sequence shown here is derived from an EMBL/GenBank/DDBJ whole genome shotgun (WGS) entry which is preliminary data.</text>
</comment>
<feature type="compositionally biased region" description="Basic and acidic residues" evidence="11">
    <location>
        <begin position="235"/>
        <end position="245"/>
    </location>
</feature>
<dbReference type="Gene3D" id="3.30.70.330">
    <property type="match status" value="1"/>
</dbReference>
<dbReference type="SMART" id="SM00360">
    <property type="entry name" value="RRM"/>
    <property type="match status" value="1"/>
</dbReference>
<dbReference type="Pfam" id="PF00076">
    <property type="entry name" value="RRM_1"/>
    <property type="match status" value="1"/>
</dbReference>
<proteinExistence type="predicted"/>
<accession>A0ABQ8ITU3</accession>
<comment type="subcellular location">
    <subcellularLocation>
        <location evidence="1">Nucleus</location>
    </subcellularLocation>
</comment>
<feature type="region of interest" description="Disordered" evidence="11">
    <location>
        <begin position="1"/>
        <end position="92"/>
    </location>
</feature>
<dbReference type="InterPro" id="IPR051106">
    <property type="entry name" value="RNA-bind/splicing_reg"/>
</dbReference>
<evidence type="ECO:0000256" key="8">
    <source>
        <dbReference type="ARBA" id="ARBA00029667"/>
    </source>
</evidence>
<evidence type="ECO:0000256" key="11">
    <source>
        <dbReference type="SAM" id="MobiDB-lite"/>
    </source>
</evidence>
<dbReference type="InterPro" id="IPR012677">
    <property type="entry name" value="Nucleotide-bd_a/b_plait_sf"/>
</dbReference>
<keyword evidence="3" id="KW-0507">mRNA processing</keyword>
<reference evidence="13 14" key="2">
    <citation type="journal article" date="2022" name="Mol. Biol. Evol.">
        <title>Comparative Genomics Reveals Insights into the Divergent Evolution of Astigmatic Mites and Household Pest Adaptations.</title>
        <authorList>
            <person name="Xiong Q."/>
            <person name="Wan A.T."/>
            <person name="Liu X."/>
            <person name="Fung C.S."/>
            <person name="Xiao X."/>
            <person name="Malainual N."/>
            <person name="Hou J."/>
            <person name="Wang L."/>
            <person name="Wang M."/>
            <person name="Yang K.Y."/>
            <person name="Cui Y."/>
            <person name="Leung E.L."/>
            <person name="Nong W."/>
            <person name="Shin S.K."/>
            <person name="Au S.W."/>
            <person name="Jeong K.Y."/>
            <person name="Chew F.T."/>
            <person name="Hui J.H."/>
            <person name="Leung T.F."/>
            <person name="Tungtrongchitr A."/>
            <person name="Zhong N."/>
            <person name="Liu Z."/>
            <person name="Tsui S.K."/>
        </authorList>
    </citation>
    <scope>NUCLEOTIDE SEQUENCE [LARGE SCALE GENOMIC DNA]</scope>
    <source>
        <strain evidence="13">Derp</strain>
    </source>
</reference>
<evidence type="ECO:0000256" key="9">
    <source>
        <dbReference type="ARBA" id="ARBA00032663"/>
    </source>
</evidence>
<evidence type="ECO:0000256" key="2">
    <source>
        <dbReference type="ARBA" id="ARBA00015058"/>
    </source>
</evidence>
<keyword evidence="14" id="KW-1185">Reference proteome</keyword>
<feature type="region of interest" description="Disordered" evidence="11">
    <location>
        <begin position="170"/>
        <end position="245"/>
    </location>
</feature>
<evidence type="ECO:0000256" key="4">
    <source>
        <dbReference type="ARBA" id="ARBA00022884"/>
    </source>
</evidence>
<gene>
    <name evidence="13" type="primary">SRSF2</name>
    <name evidence="13" type="ORF">DERP_009337</name>
</gene>
<feature type="domain" description="RRM" evidence="12">
    <location>
        <begin position="96"/>
        <end position="174"/>
    </location>
</feature>
<evidence type="ECO:0000256" key="10">
    <source>
        <dbReference type="PROSITE-ProRule" id="PRU00176"/>
    </source>
</evidence>
<dbReference type="InterPro" id="IPR000504">
    <property type="entry name" value="RRM_dom"/>
</dbReference>
<dbReference type="EMBL" id="NJHN03000120">
    <property type="protein sequence ID" value="KAH9413636.1"/>
    <property type="molecule type" value="Genomic_DNA"/>
</dbReference>
<evidence type="ECO:0000313" key="14">
    <source>
        <dbReference type="Proteomes" id="UP000887458"/>
    </source>
</evidence>
<evidence type="ECO:0000313" key="13">
    <source>
        <dbReference type="EMBL" id="KAH9413636.1"/>
    </source>
</evidence>
<organism evidence="13 14">
    <name type="scientific">Dermatophagoides pteronyssinus</name>
    <name type="common">European house dust mite</name>
    <dbReference type="NCBI Taxonomy" id="6956"/>
    <lineage>
        <taxon>Eukaryota</taxon>
        <taxon>Metazoa</taxon>
        <taxon>Ecdysozoa</taxon>
        <taxon>Arthropoda</taxon>
        <taxon>Chelicerata</taxon>
        <taxon>Arachnida</taxon>
        <taxon>Acari</taxon>
        <taxon>Acariformes</taxon>
        <taxon>Sarcoptiformes</taxon>
        <taxon>Astigmata</taxon>
        <taxon>Psoroptidia</taxon>
        <taxon>Analgoidea</taxon>
        <taxon>Pyroglyphidae</taxon>
        <taxon>Dermatophagoidinae</taxon>
        <taxon>Dermatophagoides</taxon>
    </lineage>
</organism>
<evidence type="ECO:0000256" key="7">
    <source>
        <dbReference type="ARBA" id="ARBA00029589"/>
    </source>
</evidence>
<keyword evidence="4 10" id="KW-0694">RNA-binding</keyword>
<name>A0ABQ8ITU3_DERPT</name>
<feature type="compositionally biased region" description="Basic residues" evidence="11">
    <location>
        <begin position="14"/>
        <end position="35"/>
    </location>
</feature>
<evidence type="ECO:0000256" key="1">
    <source>
        <dbReference type="ARBA" id="ARBA00004123"/>
    </source>
</evidence>
<feature type="compositionally biased region" description="Basic residues" evidence="11">
    <location>
        <begin position="179"/>
        <end position="217"/>
    </location>
</feature>
<dbReference type="InterPro" id="IPR035979">
    <property type="entry name" value="RBD_domain_sf"/>
</dbReference>
<protein>
    <recommendedName>
        <fullName evidence="2">Serine/arginine-rich splicing factor 2</fullName>
    </recommendedName>
    <alternativeName>
        <fullName evidence="9">Splicing component, 35 kDa</fullName>
    </alternativeName>
    <alternativeName>
        <fullName evidence="8">Splicing factor SC35</fullName>
    </alternativeName>
    <alternativeName>
        <fullName evidence="7">Splicing factor, arginine/serine-rich 2</fullName>
    </alternativeName>
</protein>
<dbReference type="Proteomes" id="UP000887458">
    <property type="component" value="Unassembled WGS sequence"/>
</dbReference>
<dbReference type="PROSITE" id="PS50102">
    <property type="entry name" value="RRM"/>
    <property type="match status" value="1"/>
</dbReference>
<evidence type="ECO:0000256" key="3">
    <source>
        <dbReference type="ARBA" id="ARBA00022664"/>
    </source>
</evidence>
<keyword evidence="6" id="KW-0539">Nucleus</keyword>
<evidence type="ECO:0000256" key="6">
    <source>
        <dbReference type="ARBA" id="ARBA00023242"/>
    </source>
</evidence>
<reference evidence="13 14" key="1">
    <citation type="journal article" date="2018" name="J. Allergy Clin. Immunol.">
        <title>High-quality assembly of Dermatophagoides pteronyssinus genome and transcriptome reveals a wide range of novel allergens.</title>
        <authorList>
            <person name="Liu X.Y."/>
            <person name="Yang K.Y."/>
            <person name="Wang M.Q."/>
            <person name="Kwok J.S."/>
            <person name="Zeng X."/>
            <person name="Yang Z."/>
            <person name="Xiao X.J."/>
            <person name="Lau C.P."/>
            <person name="Li Y."/>
            <person name="Huang Z.M."/>
            <person name="Ba J.G."/>
            <person name="Yim A.K."/>
            <person name="Ouyang C.Y."/>
            <person name="Ngai S.M."/>
            <person name="Chan T.F."/>
            <person name="Leung E.L."/>
            <person name="Liu L."/>
            <person name="Liu Z.G."/>
            <person name="Tsui S.K."/>
        </authorList>
    </citation>
    <scope>NUCLEOTIDE SEQUENCE [LARGE SCALE GENOMIC DNA]</scope>
    <source>
        <strain evidence="13">Derp</strain>
    </source>
</reference>
<dbReference type="PANTHER" id="PTHR48028:SF4">
    <property type="entry name" value="SC35-LIKE SPLICING FACTOR"/>
    <property type="match status" value="1"/>
</dbReference>
<feature type="compositionally biased region" description="Basic residues" evidence="11">
    <location>
        <begin position="42"/>
        <end position="52"/>
    </location>
</feature>
<dbReference type="PANTHER" id="PTHR48028">
    <property type="entry name" value="GLYCINE-RICH RNA-BINDING PROTEIN RZ1A"/>
    <property type="match status" value="1"/>
</dbReference>